<reference evidence="2" key="2">
    <citation type="submission" date="2019-10" db="EMBL/GenBank/DDBJ databases">
        <title>Conservation and host-specific expression of non-tandemly repeated heterogenous ribosome RNA gene in arbuscular mycorrhizal fungi.</title>
        <authorList>
            <person name="Maeda T."/>
            <person name="Kobayashi Y."/>
            <person name="Nakagawa T."/>
            <person name="Ezawa T."/>
            <person name="Yamaguchi K."/>
            <person name="Bino T."/>
            <person name="Nishimoto Y."/>
            <person name="Shigenobu S."/>
            <person name="Kawaguchi M."/>
        </authorList>
    </citation>
    <scope>NUCLEOTIDE SEQUENCE</scope>
    <source>
        <strain evidence="2">HR1</strain>
    </source>
</reference>
<dbReference type="AlphaFoldDB" id="A0A2Z6RJA6"/>
<name>A0A2Z6RJA6_9GLOM</name>
<organism evidence="1 3">
    <name type="scientific">Rhizophagus clarus</name>
    <dbReference type="NCBI Taxonomy" id="94130"/>
    <lineage>
        <taxon>Eukaryota</taxon>
        <taxon>Fungi</taxon>
        <taxon>Fungi incertae sedis</taxon>
        <taxon>Mucoromycota</taxon>
        <taxon>Glomeromycotina</taxon>
        <taxon>Glomeromycetes</taxon>
        <taxon>Glomerales</taxon>
        <taxon>Glomeraceae</taxon>
        <taxon>Rhizophagus</taxon>
    </lineage>
</organism>
<gene>
    <name evidence="2" type="ORF">RCL2_002690200</name>
    <name evidence="1" type="ORF">RclHR1_00480003</name>
</gene>
<evidence type="ECO:0000313" key="1">
    <source>
        <dbReference type="EMBL" id="GBC02746.1"/>
    </source>
</evidence>
<evidence type="ECO:0000313" key="2">
    <source>
        <dbReference type="EMBL" id="GET00447.1"/>
    </source>
</evidence>
<reference evidence="1 3" key="1">
    <citation type="submission" date="2017-11" db="EMBL/GenBank/DDBJ databases">
        <title>The genome of Rhizophagus clarus HR1 reveals common genetic basis of auxotrophy among arbuscular mycorrhizal fungi.</title>
        <authorList>
            <person name="Kobayashi Y."/>
        </authorList>
    </citation>
    <scope>NUCLEOTIDE SEQUENCE [LARGE SCALE GENOMIC DNA]</scope>
    <source>
        <strain evidence="1 3">HR1</strain>
    </source>
</reference>
<dbReference type="Proteomes" id="UP000247702">
    <property type="component" value="Unassembled WGS sequence"/>
</dbReference>
<dbReference type="EMBL" id="BEXD01003848">
    <property type="protein sequence ID" value="GBC02746.1"/>
    <property type="molecule type" value="Genomic_DNA"/>
</dbReference>
<proteinExistence type="predicted"/>
<dbReference type="Proteomes" id="UP000615446">
    <property type="component" value="Unassembled WGS sequence"/>
</dbReference>
<sequence>MDETCIKIDIEIDIDVTDGTNEDKINDYKLPHNGRPITKMEVLPNKKYLVTYCDIVKMTIRLSIGML</sequence>
<keyword evidence="3" id="KW-1185">Reference proteome</keyword>
<dbReference type="EMBL" id="BLAL01000285">
    <property type="protein sequence ID" value="GET00447.1"/>
    <property type="molecule type" value="Genomic_DNA"/>
</dbReference>
<protein>
    <submittedName>
        <fullName evidence="1">Uncharacterized protein</fullName>
    </submittedName>
</protein>
<evidence type="ECO:0000313" key="3">
    <source>
        <dbReference type="Proteomes" id="UP000247702"/>
    </source>
</evidence>
<comment type="caution">
    <text evidence="1">The sequence shown here is derived from an EMBL/GenBank/DDBJ whole genome shotgun (WGS) entry which is preliminary data.</text>
</comment>
<accession>A0A2Z6RJA6</accession>